<evidence type="ECO:0000313" key="2">
    <source>
        <dbReference type="EMBL" id="GAA1436472.1"/>
    </source>
</evidence>
<evidence type="ECO:0000256" key="1">
    <source>
        <dbReference type="SAM" id="Phobius"/>
    </source>
</evidence>
<proteinExistence type="predicted"/>
<sequence>MAGLGDVVPDWPVGIAWGVGGLVGGCLGARLQPCLPETVLCLLLGMLAAALGGFYALQALT</sequence>
<accession>A0ABP4JYR6</accession>
<protein>
    <recommendedName>
        <fullName evidence="4">GlsB/YeaQ/YmgE family stress response membrane protein</fullName>
    </recommendedName>
</protein>
<evidence type="ECO:0008006" key="4">
    <source>
        <dbReference type="Google" id="ProtNLM"/>
    </source>
</evidence>
<feature type="transmembrane region" description="Helical" evidence="1">
    <location>
        <begin position="38"/>
        <end position="57"/>
    </location>
</feature>
<reference evidence="3" key="1">
    <citation type="journal article" date="2019" name="Int. J. Syst. Evol. Microbiol.">
        <title>The Global Catalogue of Microorganisms (GCM) 10K type strain sequencing project: providing services to taxonomists for standard genome sequencing and annotation.</title>
        <authorList>
            <consortium name="The Broad Institute Genomics Platform"/>
            <consortium name="The Broad Institute Genome Sequencing Center for Infectious Disease"/>
            <person name="Wu L."/>
            <person name="Ma J."/>
        </authorList>
    </citation>
    <scope>NUCLEOTIDE SEQUENCE [LARGE SCALE GENOMIC DNA]</scope>
    <source>
        <strain evidence="3">JCM 11756</strain>
    </source>
</reference>
<keyword evidence="1" id="KW-0812">Transmembrane</keyword>
<comment type="caution">
    <text evidence="2">The sequence shown here is derived from an EMBL/GenBank/DDBJ whole genome shotgun (WGS) entry which is preliminary data.</text>
</comment>
<gene>
    <name evidence="2" type="ORF">GCM10009601_63780</name>
</gene>
<name>A0ABP4JYR6_9ACTN</name>
<feature type="transmembrane region" description="Helical" evidence="1">
    <location>
        <begin position="12"/>
        <end position="31"/>
    </location>
</feature>
<keyword evidence="3" id="KW-1185">Reference proteome</keyword>
<evidence type="ECO:0000313" key="3">
    <source>
        <dbReference type="Proteomes" id="UP001500973"/>
    </source>
</evidence>
<keyword evidence="1" id="KW-0472">Membrane</keyword>
<keyword evidence="1" id="KW-1133">Transmembrane helix</keyword>
<organism evidence="2 3">
    <name type="scientific">Streptomyces thermospinosisporus</name>
    <dbReference type="NCBI Taxonomy" id="161482"/>
    <lineage>
        <taxon>Bacteria</taxon>
        <taxon>Bacillati</taxon>
        <taxon>Actinomycetota</taxon>
        <taxon>Actinomycetes</taxon>
        <taxon>Kitasatosporales</taxon>
        <taxon>Streptomycetaceae</taxon>
        <taxon>Streptomyces</taxon>
    </lineage>
</organism>
<dbReference type="EMBL" id="BAAAIZ010000156">
    <property type="protein sequence ID" value="GAA1436472.1"/>
    <property type="molecule type" value="Genomic_DNA"/>
</dbReference>
<dbReference type="Proteomes" id="UP001500973">
    <property type="component" value="Unassembled WGS sequence"/>
</dbReference>